<evidence type="ECO:0000313" key="2">
    <source>
        <dbReference type="EMBL" id="WMV30655.1"/>
    </source>
</evidence>
<evidence type="ECO:0000313" key="3">
    <source>
        <dbReference type="Proteomes" id="UP001234989"/>
    </source>
</evidence>
<dbReference type="AlphaFoldDB" id="A0AAF0TY58"/>
<gene>
    <name evidence="2" type="ORF">MTR67_024040</name>
</gene>
<evidence type="ECO:0008006" key="4">
    <source>
        <dbReference type="Google" id="ProtNLM"/>
    </source>
</evidence>
<accession>A0AAF0TY58</accession>
<evidence type="ECO:0000256" key="1">
    <source>
        <dbReference type="SAM" id="SignalP"/>
    </source>
</evidence>
<feature type="signal peptide" evidence="1">
    <location>
        <begin position="1"/>
        <end position="18"/>
    </location>
</feature>
<protein>
    <recommendedName>
        <fullName evidence="4">Reverse transcriptase</fullName>
    </recommendedName>
</protein>
<reference evidence="2" key="1">
    <citation type="submission" date="2023-08" db="EMBL/GenBank/DDBJ databases">
        <title>A de novo genome assembly of Solanum verrucosum Schlechtendal, a Mexican diploid species geographically isolated from the other diploid A-genome species in potato relatives.</title>
        <authorList>
            <person name="Hosaka K."/>
        </authorList>
    </citation>
    <scope>NUCLEOTIDE SEQUENCE</scope>
    <source>
        <tissue evidence="2">Young leaves</tissue>
    </source>
</reference>
<keyword evidence="3" id="KW-1185">Reference proteome</keyword>
<proteinExistence type="predicted"/>
<dbReference type="EMBL" id="CP133616">
    <property type="protein sequence ID" value="WMV30655.1"/>
    <property type="molecule type" value="Genomic_DNA"/>
</dbReference>
<keyword evidence="1" id="KW-0732">Signal</keyword>
<organism evidence="2 3">
    <name type="scientific">Solanum verrucosum</name>
    <dbReference type="NCBI Taxonomy" id="315347"/>
    <lineage>
        <taxon>Eukaryota</taxon>
        <taxon>Viridiplantae</taxon>
        <taxon>Streptophyta</taxon>
        <taxon>Embryophyta</taxon>
        <taxon>Tracheophyta</taxon>
        <taxon>Spermatophyta</taxon>
        <taxon>Magnoliopsida</taxon>
        <taxon>eudicotyledons</taxon>
        <taxon>Gunneridae</taxon>
        <taxon>Pentapetalae</taxon>
        <taxon>asterids</taxon>
        <taxon>lamiids</taxon>
        <taxon>Solanales</taxon>
        <taxon>Solanaceae</taxon>
        <taxon>Solanoideae</taxon>
        <taxon>Solaneae</taxon>
        <taxon>Solanum</taxon>
    </lineage>
</organism>
<sequence length="53" mass="6072">MIGRVLLVMLSYLDQVFILGYQKSKVLLLNQLPKQNMSQQLSLLLKLLGLENI</sequence>
<feature type="chain" id="PRO_5042140562" description="Reverse transcriptase" evidence="1">
    <location>
        <begin position="19"/>
        <end position="53"/>
    </location>
</feature>
<name>A0AAF0TY58_SOLVR</name>
<dbReference type="Proteomes" id="UP001234989">
    <property type="component" value="Chromosome 5"/>
</dbReference>